<dbReference type="EMBL" id="LLXH01001211">
    <property type="protein sequence ID" value="PKC60060.1"/>
    <property type="molecule type" value="Genomic_DNA"/>
</dbReference>
<dbReference type="AlphaFoldDB" id="A0A2N0R9S6"/>
<accession>A0A2N0R9S6</accession>
<sequence length="199" mass="23839">MKIAFDKHFTNKKYIELQRCLDAEMNILTQIFEEFVNLPNLHLNFHFLLHAYTYATLSNTQVEELIEDFHDLAMALLHCEKVTKSYLLIDTNFKAELYESYKDHKLNSALINSSLTWYQQVSYMMEDNYGNTEKVCLQLEDILTIQEEECKFYAMLQSIFQHKGNDNKFYVFIVVAWFEYVNQNHIILECPIYRLNDRQ</sequence>
<proteinExistence type="predicted"/>
<dbReference type="VEuPathDB" id="FungiDB:RhiirA1_468584"/>
<name>A0A2N0R9S6_9GLOM</name>
<evidence type="ECO:0000313" key="1">
    <source>
        <dbReference type="EMBL" id="PKC60060.1"/>
    </source>
</evidence>
<comment type="caution">
    <text evidence="1">The sequence shown here is derived from an EMBL/GenBank/DDBJ whole genome shotgun (WGS) entry which is preliminary data.</text>
</comment>
<dbReference type="Proteomes" id="UP000232688">
    <property type="component" value="Unassembled WGS sequence"/>
</dbReference>
<gene>
    <name evidence="1" type="ORF">RhiirA1_468584</name>
</gene>
<protein>
    <submittedName>
        <fullName evidence="1">Uncharacterized protein</fullName>
    </submittedName>
</protein>
<organism evidence="1 2">
    <name type="scientific">Rhizophagus irregularis</name>
    <dbReference type="NCBI Taxonomy" id="588596"/>
    <lineage>
        <taxon>Eukaryota</taxon>
        <taxon>Fungi</taxon>
        <taxon>Fungi incertae sedis</taxon>
        <taxon>Mucoromycota</taxon>
        <taxon>Glomeromycotina</taxon>
        <taxon>Glomeromycetes</taxon>
        <taxon>Glomerales</taxon>
        <taxon>Glomeraceae</taxon>
        <taxon>Rhizophagus</taxon>
    </lineage>
</organism>
<reference evidence="1 2" key="2">
    <citation type="submission" date="2017-10" db="EMBL/GenBank/DDBJ databases">
        <title>Genome analyses suggest a sexual origin of heterokaryosis in a supposedly ancient asexual fungus.</title>
        <authorList>
            <person name="Corradi N."/>
            <person name="Sedzielewska K."/>
            <person name="Noel J."/>
            <person name="Charron P."/>
            <person name="Farinelli L."/>
            <person name="Marton T."/>
            <person name="Kruger M."/>
            <person name="Pelin A."/>
            <person name="Brachmann A."/>
            <person name="Corradi N."/>
        </authorList>
    </citation>
    <scope>NUCLEOTIDE SEQUENCE [LARGE SCALE GENOMIC DNA]</scope>
    <source>
        <strain evidence="1 2">A1</strain>
    </source>
</reference>
<dbReference type="VEuPathDB" id="FungiDB:FUN_019081"/>
<reference evidence="1 2" key="1">
    <citation type="submission" date="2017-10" db="EMBL/GenBank/DDBJ databases">
        <title>Extensive intraspecific genome diversity in a model arbuscular mycorrhizal fungus.</title>
        <authorList>
            <person name="Chen E.C.H."/>
            <person name="Morin E."/>
            <person name="Baudet D."/>
            <person name="Noel J."/>
            <person name="Ndikumana S."/>
            <person name="Charron P."/>
            <person name="St-Onge C."/>
            <person name="Giorgi J."/>
            <person name="Grigoriev I.V."/>
            <person name="Roux C."/>
            <person name="Martin F.M."/>
            <person name="Corradi N."/>
        </authorList>
    </citation>
    <scope>NUCLEOTIDE SEQUENCE [LARGE SCALE GENOMIC DNA]</scope>
    <source>
        <strain evidence="1 2">A1</strain>
    </source>
</reference>
<evidence type="ECO:0000313" key="2">
    <source>
        <dbReference type="Proteomes" id="UP000232688"/>
    </source>
</evidence>